<dbReference type="EMBL" id="BMXG01000013">
    <property type="protein sequence ID" value="GHC04902.1"/>
    <property type="molecule type" value="Genomic_DNA"/>
</dbReference>
<evidence type="ECO:0000313" key="5">
    <source>
        <dbReference type="Proteomes" id="UP000642829"/>
    </source>
</evidence>
<evidence type="ECO:0000313" key="4">
    <source>
        <dbReference type="EMBL" id="GHC04902.1"/>
    </source>
</evidence>
<reference evidence="4" key="1">
    <citation type="journal article" date="2014" name="Int. J. Syst. Evol. Microbiol.">
        <title>Complete genome sequence of Corynebacterium casei LMG S-19264T (=DSM 44701T), isolated from a smear-ripened cheese.</title>
        <authorList>
            <consortium name="US DOE Joint Genome Institute (JGI-PGF)"/>
            <person name="Walter F."/>
            <person name="Albersmeier A."/>
            <person name="Kalinowski J."/>
            <person name="Ruckert C."/>
        </authorList>
    </citation>
    <scope>NUCLEOTIDE SEQUENCE</scope>
    <source>
        <strain evidence="4">KCTC 12870</strain>
    </source>
</reference>
<organism evidence="4 5">
    <name type="scientific">Cerasicoccus arenae</name>
    <dbReference type="NCBI Taxonomy" id="424488"/>
    <lineage>
        <taxon>Bacteria</taxon>
        <taxon>Pseudomonadati</taxon>
        <taxon>Verrucomicrobiota</taxon>
        <taxon>Opitutia</taxon>
        <taxon>Puniceicoccales</taxon>
        <taxon>Cerasicoccaceae</taxon>
        <taxon>Cerasicoccus</taxon>
    </lineage>
</organism>
<keyword evidence="1" id="KW-0175">Coiled coil</keyword>
<feature type="chain" id="PRO_5035263887" evidence="3">
    <location>
        <begin position="22"/>
        <end position="253"/>
    </location>
</feature>
<protein>
    <submittedName>
        <fullName evidence="4">Uncharacterized protein</fullName>
    </submittedName>
</protein>
<evidence type="ECO:0000256" key="2">
    <source>
        <dbReference type="SAM" id="MobiDB-lite"/>
    </source>
</evidence>
<evidence type="ECO:0000256" key="3">
    <source>
        <dbReference type="SAM" id="SignalP"/>
    </source>
</evidence>
<gene>
    <name evidence="4" type="ORF">GCM10007047_22230</name>
</gene>
<feature type="signal peptide" evidence="3">
    <location>
        <begin position="1"/>
        <end position="21"/>
    </location>
</feature>
<feature type="coiled-coil region" evidence="1">
    <location>
        <begin position="205"/>
        <end position="232"/>
    </location>
</feature>
<keyword evidence="5" id="KW-1185">Reference proteome</keyword>
<name>A0A8J3DIZ0_9BACT</name>
<proteinExistence type="predicted"/>
<sequence length="253" mass="27685">MQKIFAPLVFLVWLSTQTLSAATATTTLQLIWPTDMLGLNQEQVIGKAVTYLQTSDFAKSVGQMPNEWKERYANSVGINNYQNSDAITNSIQQNITANTDPEQAGAITISFSNSDSNVALYMAKRCGDAAVKESHYRIAEKSDPAVEKIAQQMEQVLDNVQQLKLQKKISQQQARTPNLRGSSIGAPMGMGPVANPEGVQRQSEMSNIQTQIAAGQQEYNALNRQLQQAVNEAWKGKPKAGLVVVDQADLDAE</sequence>
<keyword evidence="3" id="KW-0732">Signal</keyword>
<dbReference type="Proteomes" id="UP000642829">
    <property type="component" value="Unassembled WGS sequence"/>
</dbReference>
<dbReference type="RefSeq" id="WP_189515114.1">
    <property type="nucleotide sequence ID" value="NZ_BMXG01000013.1"/>
</dbReference>
<reference evidence="4" key="2">
    <citation type="submission" date="2020-09" db="EMBL/GenBank/DDBJ databases">
        <authorList>
            <person name="Sun Q."/>
            <person name="Kim S."/>
        </authorList>
    </citation>
    <scope>NUCLEOTIDE SEQUENCE</scope>
    <source>
        <strain evidence="4">KCTC 12870</strain>
    </source>
</reference>
<accession>A0A8J3DIZ0</accession>
<feature type="region of interest" description="Disordered" evidence="2">
    <location>
        <begin position="169"/>
        <end position="204"/>
    </location>
</feature>
<comment type="caution">
    <text evidence="4">The sequence shown here is derived from an EMBL/GenBank/DDBJ whole genome shotgun (WGS) entry which is preliminary data.</text>
</comment>
<evidence type="ECO:0000256" key="1">
    <source>
        <dbReference type="SAM" id="Coils"/>
    </source>
</evidence>
<dbReference type="AlphaFoldDB" id="A0A8J3DIZ0"/>